<evidence type="ECO:0000313" key="2">
    <source>
        <dbReference type="EMBL" id="MBB2892422.1"/>
    </source>
</evidence>
<keyword evidence="2" id="KW-0418">Kinase</keyword>
<dbReference type="GO" id="GO:0004340">
    <property type="term" value="F:glucokinase activity"/>
    <property type="evidence" value="ECO:0007669"/>
    <property type="project" value="UniProtKB-EC"/>
</dbReference>
<dbReference type="PANTHER" id="PTHR18964">
    <property type="entry name" value="ROK (REPRESSOR, ORF, KINASE) FAMILY"/>
    <property type="match status" value="1"/>
</dbReference>
<sequence length="308" mass="30489">MAITGPVLAVDVGGTSIKAAVLDDDGSERLRRTVPTPFPDGPDAVLAAIRDLASDRATEAAQAGTPVQAAGVVVPGVVDPAAGIARYASNIGWHDAPLRDVVSSALAVPTAIGHDVHAAGLAELTAGAAVGVDDALIVVLGTGIASVVVAGGRIVRGATGTPGEIGHIPVGDPQTRCRCGAFGCTEMFASARGVSRLYAERTGRELDAAEIVARLGTEPDASAVWQVVTDTLARALVCGALLTDPARIVLAGGLAQAGAALVIPTAQALAAGMPWRSAPELVASPLGARAGLLGAGILARTAGSEHGA</sequence>
<reference evidence="2 3" key="1">
    <citation type="submission" date="2020-08" db="EMBL/GenBank/DDBJ databases">
        <title>Sequencing the genomes of 1000 actinobacteria strains.</title>
        <authorList>
            <person name="Klenk H.-P."/>
        </authorList>
    </citation>
    <scope>NUCLEOTIDE SEQUENCE [LARGE SCALE GENOMIC DNA]</scope>
    <source>
        <strain evidence="2 3">DSM 105369</strain>
    </source>
</reference>
<evidence type="ECO:0000313" key="3">
    <source>
        <dbReference type="Proteomes" id="UP000559182"/>
    </source>
</evidence>
<dbReference type="SUPFAM" id="SSF53067">
    <property type="entry name" value="Actin-like ATPase domain"/>
    <property type="match status" value="1"/>
</dbReference>
<keyword evidence="3" id="KW-1185">Reference proteome</keyword>
<organism evidence="2 3">
    <name type="scientific">Flexivirga oryzae</name>
    <dbReference type="NCBI Taxonomy" id="1794944"/>
    <lineage>
        <taxon>Bacteria</taxon>
        <taxon>Bacillati</taxon>
        <taxon>Actinomycetota</taxon>
        <taxon>Actinomycetes</taxon>
        <taxon>Micrococcales</taxon>
        <taxon>Dermacoccaceae</taxon>
        <taxon>Flexivirga</taxon>
    </lineage>
</organism>
<dbReference type="InterPro" id="IPR043129">
    <property type="entry name" value="ATPase_NBD"/>
</dbReference>
<accession>A0A839NCZ5</accession>
<dbReference type="EMBL" id="JACHVQ010000001">
    <property type="protein sequence ID" value="MBB2892422.1"/>
    <property type="molecule type" value="Genomic_DNA"/>
</dbReference>
<keyword evidence="2" id="KW-0808">Transferase</keyword>
<dbReference type="Gene3D" id="3.30.420.40">
    <property type="match status" value="2"/>
</dbReference>
<protein>
    <submittedName>
        <fullName evidence="2">Glucokinase</fullName>
        <ecNumber evidence="2">2.7.1.2</ecNumber>
    </submittedName>
</protein>
<dbReference type="EC" id="2.7.1.2" evidence="2"/>
<dbReference type="PANTHER" id="PTHR18964:SF149">
    <property type="entry name" value="BIFUNCTIONAL UDP-N-ACETYLGLUCOSAMINE 2-EPIMERASE_N-ACETYLMANNOSAMINE KINASE"/>
    <property type="match status" value="1"/>
</dbReference>
<comment type="similarity">
    <text evidence="1">Belongs to the ROK (NagC/XylR) family.</text>
</comment>
<comment type="caution">
    <text evidence="2">The sequence shown here is derived from an EMBL/GenBank/DDBJ whole genome shotgun (WGS) entry which is preliminary data.</text>
</comment>
<dbReference type="RefSeq" id="WP_183320584.1">
    <property type="nucleotide sequence ID" value="NZ_JACHVQ010000001.1"/>
</dbReference>
<dbReference type="Pfam" id="PF00480">
    <property type="entry name" value="ROK"/>
    <property type="match status" value="1"/>
</dbReference>
<dbReference type="InterPro" id="IPR000600">
    <property type="entry name" value="ROK"/>
</dbReference>
<dbReference type="AlphaFoldDB" id="A0A839NCZ5"/>
<evidence type="ECO:0000256" key="1">
    <source>
        <dbReference type="ARBA" id="ARBA00006479"/>
    </source>
</evidence>
<dbReference type="Proteomes" id="UP000559182">
    <property type="component" value="Unassembled WGS sequence"/>
</dbReference>
<proteinExistence type="inferred from homology"/>
<name>A0A839NCZ5_9MICO</name>
<gene>
    <name evidence="2" type="ORF">FHU39_002406</name>
</gene>